<keyword evidence="1" id="KW-0472">Membrane</keyword>
<dbReference type="Pfam" id="PF09604">
    <property type="entry name" value="Potass_KdpF"/>
    <property type="match status" value="1"/>
</dbReference>
<comment type="caution">
    <text evidence="2">The sequence shown here is derived from an EMBL/GenBank/DDBJ whole genome shotgun (WGS) entry which is preliminary data.</text>
</comment>
<gene>
    <name evidence="2" type="ORF">ACS04_10865</name>
</gene>
<accession>A0A0J6XSU7</accession>
<evidence type="ECO:0000313" key="2">
    <source>
        <dbReference type="EMBL" id="KMO97838.1"/>
    </source>
</evidence>
<evidence type="ECO:0000256" key="1">
    <source>
        <dbReference type="SAM" id="Phobius"/>
    </source>
</evidence>
<dbReference type="STRING" id="66430.ACS04_10865"/>
<dbReference type="EMBL" id="LFML01000041">
    <property type="protein sequence ID" value="KMO97838.1"/>
    <property type="molecule type" value="Genomic_DNA"/>
</dbReference>
<dbReference type="InterPro" id="IPR011726">
    <property type="entry name" value="KdpF"/>
</dbReference>
<dbReference type="NCBIfam" id="TIGR02115">
    <property type="entry name" value="potass_kdpF"/>
    <property type="match status" value="1"/>
</dbReference>
<dbReference type="RefSeq" id="WP_037860493.1">
    <property type="nucleotide sequence ID" value="NZ_JBIRUD010000001.1"/>
</dbReference>
<name>A0A0J6XSU7_9ACTN</name>
<dbReference type="GO" id="GO:0008556">
    <property type="term" value="F:P-type potassium transmembrane transporter activity"/>
    <property type="evidence" value="ECO:0007669"/>
    <property type="project" value="InterPro"/>
</dbReference>
<evidence type="ECO:0000313" key="3">
    <source>
        <dbReference type="Proteomes" id="UP000035932"/>
    </source>
</evidence>
<keyword evidence="1" id="KW-0812">Transmembrane</keyword>
<sequence length="29" mass="3165">MTVENVVGLVVAVSLLGYLVLALVYPERF</sequence>
<feature type="transmembrane region" description="Helical" evidence="1">
    <location>
        <begin position="6"/>
        <end position="25"/>
    </location>
</feature>
<keyword evidence="1" id="KW-1133">Transmembrane helix</keyword>
<dbReference type="Proteomes" id="UP000035932">
    <property type="component" value="Unassembled WGS sequence"/>
</dbReference>
<keyword evidence="3" id="KW-1185">Reference proteome</keyword>
<proteinExistence type="predicted"/>
<protein>
    <submittedName>
        <fullName evidence="2">Membrane protein</fullName>
    </submittedName>
</protein>
<dbReference type="GO" id="GO:0005886">
    <property type="term" value="C:plasma membrane"/>
    <property type="evidence" value="ECO:0007669"/>
    <property type="project" value="InterPro"/>
</dbReference>
<reference evidence="2 3" key="1">
    <citation type="submission" date="2015-06" db="EMBL/GenBank/DDBJ databases">
        <title>Recapitulation of the evolution of biosynthetic gene clusters reveals hidden chemical diversity on bacterial genomes.</title>
        <authorList>
            <person name="Cruz-Morales P."/>
            <person name="Martinez-Guerrero C."/>
            <person name="Morales-Escalante M.A."/>
            <person name="Yanez-Guerra L.A."/>
            <person name="Kopp J.F."/>
            <person name="Feldmann J."/>
            <person name="Ramos-Aboites H.E."/>
            <person name="Barona-Gomez F."/>
        </authorList>
    </citation>
    <scope>NUCLEOTIDE SEQUENCE [LARGE SCALE GENOMIC DNA]</scope>
    <source>
        <strain evidence="2 3">ATCC 31245</strain>
    </source>
</reference>
<organism evidence="2 3">
    <name type="scientific">Streptomyces roseus</name>
    <dbReference type="NCBI Taxonomy" id="66430"/>
    <lineage>
        <taxon>Bacteria</taxon>
        <taxon>Bacillati</taxon>
        <taxon>Actinomycetota</taxon>
        <taxon>Actinomycetes</taxon>
        <taxon>Kitasatosporales</taxon>
        <taxon>Streptomycetaceae</taxon>
        <taxon>Streptomyces</taxon>
    </lineage>
</organism>
<dbReference type="GeneID" id="96807117"/>
<dbReference type="PATRIC" id="fig|66430.4.peg.4561"/>
<dbReference type="AlphaFoldDB" id="A0A0J6XSU7"/>